<name>A0A3E2WIF2_9FIRM</name>
<dbReference type="GO" id="GO:0005886">
    <property type="term" value="C:plasma membrane"/>
    <property type="evidence" value="ECO:0007669"/>
    <property type="project" value="UniProtKB-SubCell"/>
</dbReference>
<dbReference type="AlphaFoldDB" id="A0A3E2WIF2"/>
<accession>A0A3E2WIF2</accession>
<gene>
    <name evidence="9" type="ORF">DWX41_18880</name>
</gene>
<dbReference type="PROSITE" id="PS50928">
    <property type="entry name" value="ABC_TM1"/>
    <property type="match status" value="1"/>
</dbReference>
<dbReference type="PANTHER" id="PTHR43744">
    <property type="entry name" value="ABC TRANSPORTER PERMEASE PROTEIN MG189-RELATED-RELATED"/>
    <property type="match status" value="1"/>
</dbReference>
<dbReference type="Gene3D" id="1.10.3720.10">
    <property type="entry name" value="MetI-like"/>
    <property type="match status" value="1"/>
</dbReference>
<evidence type="ECO:0000313" key="9">
    <source>
        <dbReference type="EMBL" id="RGC26859.1"/>
    </source>
</evidence>
<feature type="transmembrane region" description="Helical" evidence="7">
    <location>
        <begin position="106"/>
        <end position="126"/>
    </location>
</feature>
<evidence type="ECO:0000256" key="1">
    <source>
        <dbReference type="ARBA" id="ARBA00004651"/>
    </source>
</evidence>
<dbReference type="CDD" id="cd06261">
    <property type="entry name" value="TM_PBP2"/>
    <property type="match status" value="1"/>
</dbReference>
<dbReference type="GeneID" id="93333263"/>
<feature type="domain" description="ABC transmembrane type-1" evidence="8">
    <location>
        <begin position="72"/>
        <end position="261"/>
    </location>
</feature>
<dbReference type="Pfam" id="PF00528">
    <property type="entry name" value="BPD_transp_1"/>
    <property type="match status" value="1"/>
</dbReference>
<keyword evidence="3" id="KW-1003">Cell membrane</keyword>
<reference evidence="9 10" key="1">
    <citation type="submission" date="2018-08" db="EMBL/GenBank/DDBJ databases">
        <title>A genome reference for cultivated species of the human gut microbiota.</title>
        <authorList>
            <person name="Zou Y."/>
            <person name="Xue W."/>
            <person name="Luo G."/>
        </authorList>
    </citation>
    <scope>NUCLEOTIDE SEQUENCE [LARGE SCALE GENOMIC DNA]</scope>
    <source>
        <strain evidence="9 10">AF19-21</strain>
    </source>
</reference>
<evidence type="ECO:0000313" key="10">
    <source>
        <dbReference type="Proteomes" id="UP000261111"/>
    </source>
</evidence>
<dbReference type="SUPFAM" id="SSF161098">
    <property type="entry name" value="MetI-like"/>
    <property type="match status" value="1"/>
</dbReference>
<keyword evidence="2 7" id="KW-0813">Transport</keyword>
<feature type="transmembrane region" description="Helical" evidence="7">
    <location>
        <begin position="138"/>
        <end position="161"/>
    </location>
</feature>
<comment type="similarity">
    <text evidence="7">Belongs to the binding-protein-dependent transport system permease family.</text>
</comment>
<evidence type="ECO:0000256" key="6">
    <source>
        <dbReference type="ARBA" id="ARBA00023136"/>
    </source>
</evidence>
<dbReference type="InterPro" id="IPR000515">
    <property type="entry name" value="MetI-like"/>
</dbReference>
<dbReference type="RefSeq" id="WP_117441204.1">
    <property type="nucleotide sequence ID" value="NZ_QVIA01000026.1"/>
</dbReference>
<proteinExistence type="inferred from homology"/>
<sequence length="276" mass="30921">MKQKKSILIIGDILGVLGAFFIFIVPFLFMLTNSLKDRKEANQLTLSLPEVFQWSNYKEVLTYNNGIVLTAFKNSLIITICSVIILVITCAMSGYILQRRNDKKMTVFNAVIMAGLMIPPAILPTISLMQSLHVYKTLFGMIMVEVALQTPFTVMLYRGFMSSIPVELEEAGYIDGCNRRRMFASVIFPLLKPVTATVVILNAVTVFNDFTNPLYFLPGNKNATVQLTLYNFMGQFSSSYNMLFADVIVITIPMLILFIIFNKRIVDGMVAGSVKG</sequence>
<comment type="subcellular location">
    <subcellularLocation>
        <location evidence="1 7">Cell membrane</location>
        <topology evidence="1 7">Multi-pass membrane protein</topology>
    </subcellularLocation>
</comment>
<evidence type="ECO:0000256" key="2">
    <source>
        <dbReference type="ARBA" id="ARBA00022448"/>
    </source>
</evidence>
<feature type="transmembrane region" description="Helical" evidence="7">
    <location>
        <begin position="76"/>
        <end position="97"/>
    </location>
</feature>
<dbReference type="Proteomes" id="UP000261111">
    <property type="component" value="Unassembled WGS sequence"/>
</dbReference>
<dbReference type="EMBL" id="QVIA01000026">
    <property type="protein sequence ID" value="RGC26859.1"/>
    <property type="molecule type" value="Genomic_DNA"/>
</dbReference>
<keyword evidence="4 7" id="KW-0812">Transmembrane</keyword>
<dbReference type="GO" id="GO:0055085">
    <property type="term" value="P:transmembrane transport"/>
    <property type="evidence" value="ECO:0007669"/>
    <property type="project" value="InterPro"/>
</dbReference>
<feature type="transmembrane region" description="Helical" evidence="7">
    <location>
        <begin position="182"/>
        <end position="207"/>
    </location>
</feature>
<organism evidence="9 10">
    <name type="scientific">Hungatella hathewayi</name>
    <dbReference type="NCBI Taxonomy" id="154046"/>
    <lineage>
        <taxon>Bacteria</taxon>
        <taxon>Bacillati</taxon>
        <taxon>Bacillota</taxon>
        <taxon>Clostridia</taxon>
        <taxon>Lachnospirales</taxon>
        <taxon>Lachnospiraceae</taxon>
        <taxon>Hungatella</taxon>
    </lineage>
</organism>
<feature type="transmembrane region" description="Helical" evidence="7">
    <location>
        <begin position="240"/>
        <end position="261"/>
    </location>
</feature>
<evidence type="ECO:0000256" key="5">
    <source>
        <dbReference type="ARBA" id="ARBA00022989"/>
    </source>
</evidence>
<feature type="transmembrane region" description="Helical" evidence="7">
    <location>
        <begin position="7"/>
        <end position="29"/>
    </location>
</feature>
<evidence type="ECO:0000256" key="7">
    <source>
        <dbReference type="RuleBase" id="RU363032"/>
    </source>
</evidence>
<protein>
    <submittedName>
        <fullName evidence="9">Carbohydrate ABC transporter permease</fullName>
    </submittedName>
</protein>
<keyword evidence="5 7" id="KW-1133">Transmembrane helix</keyword>
<dbReference type="PANTHER" id="PTHR43744:SF12">
    <property type="entry name" value="ABC TRANSPORTER PERMEASE PROTEIN MG189-RELATED"/>
    <property type="match status" value="1"/>
</dbReference>
<keyword evidence="6 7" id="KW-0472">Membrane</keyword>
<evidence type="ECO:0000256" key="3">
    <source>
        <dbReference type="ARBA" id="ARBA00022475"/>
    </source>
</evidence>
<evidence type="ECO:0000259" key="8">
    <source>
        <dbReference type="PROSITE" id="PS50928"/>
    </source>
</evidence>
<comment type="caution">
    <text evidence="9">The sequence shown here is derived from an EMBL/GenBank/DDBJ whole genome shotgun (WGS) entry which is preliminary data.</text>
</comment>
<evidence type="ECO:0000256" key="4">
    <source>
        <dbReference type="ARBA" id="ARBA00022692"/>
    </source>
</evidence>
<dbReference type="InterPro" id="IPR035906">
    <property type="entry name" value="MetI-like_sf"/>
</dbReference>